<dbReference type="PROSITE" id="PS51464">
    <property type="entry name" value="SIS"/>
    <property type="match status" value="1"/>
</dbReference>
<dbReference type="Gene3D" id="3.40.50.10490">
    <property type="entry name" value="Glucose-6-phosphate isomerase like protein, domain 1"/>
    <property type="match status" value="1"/>
</dbReference>
<comment type="caution">
    <text evidence="3">The sequence shown here is derived from an EMBL/GenBank/DDBJ whole genome shotgun (WGS) entry which is preliminary data.</text>
</comment>
<dbReference type="GO" id="GO:0097367">
    <property type="term" value="F:carbohydrate derivative binding"/>
    <property type="evidence" value="ECO:0007669"/>
    <property type="project" value="InterPro"/>
</dbReference>
<dbReference type="GO" id="GO:0003700">
    <property type="term" value="F:DNA-binding transcription factor activity"/>
    <property type="evidence" value="ECO:0007669"/>
    <property type="project" value="InterPro"/>
</dbReference>
<feature type="domain" description="HTH rpiR-type" evidence="1">
    <location>
        <begin position="12"/>
        <end position="88"/>
    </location>
</feature>
<protein>
    <submittedName>
        <fullName evidence="3">DNA-binding MurR/RpiR family transcriptional regulator</fullName>
    </submittedName>
</protein>
<dbReference type="InterPro" id="IPR001347">
    <property type="entry name" value="SIS_dom"/>
</dbReference>
<keyword evidence="4" id="KW-1185">Reference proteome</keyword>
<dbReference type="PANTHER" id="PTHR30514">
    <property type="entry name" value="GLUCOKINASE"/>
    <property type="match status" value="1"/>
</dbReference>
<dbReference type="InterPro" id="IPR047640">
    <property type="entry name" value="RpiR-like"/>
</dbReference>
<dbReference type="Proteomes" id="UP000523000">
    <property type="component" value="Unassembled WGS sequence"/>
</dbReference>
<dbReference type="RefSeq" id="WP_183510801.1">
    <property type="nucleotide sequence ID" value="NZ_BAABGK010000094.1"/>
</dbReference>
<dbReference type="SUPFAM" id="SSF53697">
    <property type="entry name" value="SIS domain"/>
    <property type="match status" value="1"/>
</dbReference>
<evidence type="ECO:0000313" key="3">
    <source>
        <dbReference type="EMBL" id="MBB2995565.1"/>
    </source>
</evidence>
<sequence>MVDVLDEAASVDATWLGDALADVPLPKSQQRVANVLIRNPQLASYAELSVIAQRADVNVSTVVRTAQALGYRGWPDLQRELRSRYLVRLSTEDTLAEHGPYHSPLHDALNHDLANLRLTLESNTGAEAEAAIAALAAADSILVVGLGSFAGPASVMAHLGSTMGYPIALESRAGVHLATASNMLGPGDVLVVVNMWRSIAQIIVTAEAAHAAGAKVIAISDMRRGRLANIADQLLIVPSEGISFFQSVTAATSVVYGLLAGMESAHPRRSREAIRRTQQLWKDLEIYLD</sequence>
<organism evidence="3 4">
    <name type="scientific">Paeniglutamicibacter cryotolerans</name>
    <dbReference type="NCBI Taxonomy" id="670079"/>
    <lineage>
        <taxon>Bacteria</taxon>
        <taxon>Bacillati</taxon>
        <taxon>Actinomycetota</taxon>
        <taxon>Actinomycetes</taxon>
        <taxon>Micrococcales</taxon>
        <taxon>Micrococcaceae</taxon>
        <taxon>Paeniglutamicibacter</taxon>
    </lineage>
</organism>
<gene>
    <name evidence="3" type="ORF">E9229_001756</name>
</gene>
<dbReference type="GO" id="GO:1901135">
    <property type="term" value="P:carbohydrate derivative metabolic process"/>
    <property type="evidence" value="ECO:0007669"/>
    <property type="project" value="InterPro"/>
</dbReference>
<name>A0A839QLT3_9MICC</name>
<dbReference type="AlphaFoldDB" id="A0A839QLT3"/>
<dbReference type="InterPro" id="IPR009057">
    <property type="entry name" value="Homeodomain-like_sf"/>
</dbReference>
<evidence type="ECO:0000259" key="2">
    <source>
        <dbReference type="PROSITE" id="PS51464"/>
    </source>
</evidence>
<dbReference type="InterPro" id="IPR000281">
    <property type="entry name" value="HTH_RpiR"/>
</dbReference>
<dbReference type="Gene3D" id="1.10.10.10">
    <property type="entry name" value="Winged helix-like DNA-binding domain superfamily/Winged helix DNA-binding domain"/>
    <property type="match status" value="1"/>
</dbReference>
<dbReference type="InterPro" id="IPR046348">
    <property type="entry name" value="SIS_dom_sf"/>
</dbReference>
<reference evidence="3 4" key="1">
    <citation type="submission" date="2020-08" db="EMBL/GenBank/DDBJ databases">
        <title>Sequencing the genomes of 1000 actinobacteria strains.</title>
        <authorList>
            <person name="Klenk H.-P."/>
        </authorList>
    </citation>
    <scope>NUCLEOTIDE SEQUENCE [LARGE SCALE GENOMIC DNA]</scope>
    <source>
        <strain evidence="3 4">DSM 22826</strain>
    </source>
</reference>
<evidence type="ECO:0000259" key="1">
    <source>
        <dbReference type="PROSITE" id="PS51071"/>
    </source>
</evidence>
<dbReference type="PROSITE" id="PS51071">
    <property type="entry name" value="HTH_RPIR"/>
    <property type="match status" value="1"/>
</dbReference>
<dbReference type="InterPro" id="IPR036388">
    <property type="entry name" value="WH-like_DNA-bd_sf"/>
</dbReference>
<dbReference type="Pfam" id="PF01380">
    <property type="entry name" value="SIS"/>
    <property type="match status" value="1"/>
</dbReference>
<keyword evidence="3" id="KW-0238">DNA-binding</keyword>
<dbReference type="EMBL" id="JACHVS010000001">
    <property type="protein sequence ID" value="MBB2995565.1"/>
    <property type="molecule type" value="Genomic_DNA"/>
</dbReference>
<accession>A0A839QLT3</accession>
<dbReference type="Pfam" id="PF01418">
    <property type="entry name" value="HTH_6"/>
    <property type="match status" value="1"/>
</dbReference>
<dbReference type="SUPFAM" id="SSF46689">
    <property type="entry name" value="Homeodomain-like"/>
    <property type="match status" value="1"/>
</dbReference>
<evidence type="ECO:0000313" key="4">
    <source>
        <dbReference type="Proteomes" id="UP000523000"/>
    </source>
</evidence>
<proteinExistence type="predicted"/>
<dbReference type="GO" id="GO:0003677">
    <property type="term" value="F:DNA binding"/>
    <property type="evidence" value="ECO:0007669"/>
    <property type="project" value="UniProtKB-KW"/>
</dbReference>
<feature type="domain" description="SIS" evidence="2">
    <location>
        <begin position="131"/>
        <end position="270"/>
    </location>
</feature>